<name>A0AA46X4D9_9FIRM</name>
<evidence type="ECO:0008006" key="3">
    <source>
        <dbReference type="Google" id="ProtNLM"/>
    </source>
</evidence>
<dbReference type="EMBL" id="CP110418">
    <property type="protein sequence ID" value="UZG50689.1"/>
    <property type="molecule type" value="Genomic_DNA"/>
</dbReference>
<evidence type="ECO:0000313" key="2">
    <source>
        <dbReference type="Proteomes" id="UP001164244"/>
    </source>
</evidence>
<gene>
    <name evidence="1" type="ORF">OKW85_08350</name>
</gene>
<protein>
    <recommendedName>
        <fullName evidence="3">Lipoprotein</fullName>
    </recommendedName>
</protein>
<evidence type="ECO:0000313" key="1">
    <source>
        <dbReference type="EMBL" id="UZG50689.1"/>
    </source>
</evidence>
<dbReference type="Proteomes" id="UP001164244">
    <property type="component" value="Chromosome"/>
</dbReference>
<accession>A0AA46X4D9</accession>
<dbReference type="PROSITE" id="PS51257">
    <property type="entry name" value="PROKAR_LIPOPROTEIN"/>
    <property type="match status" value="1"/>
</dbReference>
<dbReference type="KEGG" id="vrg:OKW85_08350"/>
<proteinExistence type="predicted"/>
<organism evidence="1 2">
    <name type="scientific">Veillonella rogosae</name>
    <dbReference type="NCBI Taxonomy" id="423477"/>
    <lineage>
        <taxon>Bacteria</taxon>
        <taxon>Bacillati</taxon>
        <taxon>Bacillota</taxon>
        <taxon>Negativicutes</taxon>
        <taxon>Veillonellales</taxon>
        <taxon>Veillonellaceae</taxon>
        <taxon>Veillonella</taxon>
    </lineage>
</organism>
<dbReference type="AlphaFoldDB" id="A0AA46X4D9"/>
<dbReference type="RefSeq" id="WP_265137838.1">
    <property type="nucleotide sequence ID" value="NZ_CP110418.1"/>
</dbReference>
<sequence length="210" mass="23926">MKRFVKLFGIFTLLMSLLLITGCGRYQAFKSVLDEIIYKGTTYVDNPTDASVTFTLDGTSYTVDAHSVKEIDLKEGSHTLVTQKGETKTFTVSQYDMKSILNPTETTYAIWYVQYGEGKVGNVQHGEVTTSIGNDVYVGPMTTRSDIYIARRGKYPFRYGLDEPFEEVVYVNERDPNEKGNPDALVFGKIYRPMEFKEAYPKLYKEYLGE</sequence>
<reference evidence="1" key="1">
    <citation type="submission" date="2022-11" db="EMBL/GenBank/DDBJ databases">
        <title>Complete genome sequence of Veillonella rogosae KCOM 3468 isolated from human Subgingival dental plaque of Chronic peridontitis Lesion.</title>
        <authorList>
            <person name="Park S.-N."/>
            <person name="Lim Y.K."/>
            <person name="Kook J.-K."/>
        </authorList>
    </citation>
    <scope>NUCLEOTIDE SEQUENCE</scope>
    <source>
        <strain evidence="1">KCOM 3468</strain>
    </source>
</reference>